<dbReference type="Proteomes" id="UP000515480">
    <property type="component" value="Chromosome"/>
</dbReference>
<feature type="region of interest" description="Disordered" evidence="1">
    <location>
        <begin position="33"/>
        <end position="70"/>
    </location>
</feature>
<sequence length="253" mass="27641">MRKIILVGCFTFCITFSVLTILILFAAFNTNNSQTPQVSQTSEESKKATEQTESETQKPTSQAKTTSTKRTAYDIGMTEESFRTNYNNFMDAEFSGTSLYLLKAPEYHGKNANVYEHYFSDSLSLLVSYDPSSNKVKGMILGATPSNELDAINMISVITGLVSVTSPDLSADGKRKLLQSIGMFREGGTNYRTIKGSTQHNNITYAIKGNGSGGITFFVCGKDVTFGGGGSADAPHDLLADLTHYLTWLDNHK</sequence>
<protein>
    <submittedName>
        <fullName evidence="2">Uncharacterized protein</fullName>
    </submittedName>
</protein>
<name>A0A7G7VLS5_9FIRM</name>
<gene>
    <name evidence="2" type="ORF">H1B31_03820</name>
</gene>
<dbReference type="KEGG" id="stim:H1B31_03820"/>
<dbReference type="EMBL" id="CP060204">
    <property type="protein sequence ID" value="QNH55068.1"/>
    <property type="molecule type" value="Genomic_DNA"/>
</dbReference>
<reference evidence="2 3" key="1">
    <citation type="submission" date="2020-07" db="EMBL/GenBank/DDBJ databases">
        <title>Complete genome and description of Selenomonas timonensis sp. nov., a new bacterium isolated from a gingivitis subject.</title>
        <authorList>
            <person name="Antezack A."/>
        </authorList>
    </citation>
    <scope>NUCLEOTIDE SEQUENCE [LARGE SCALE GENOMIC DNA]</scope>
    <source>
        <strain evidence="2 3">Marseille-Q3039</strain>
    </source>
</reference>
<dbReference type="AlphaFoldDB" id="A0A7G7VLS5"/>
<evidence type="ECO:0000256" key="1">
    <source>
        <dbReference type="SAM" id="MobiDB-lite"/>
    </source>
</evidence>
<feature type="compositionally biased region" description="Polar residues" evidence="1">
    <location>
        <begin position="57"/>
        <end position="70"/>
    </location>
</feature>
<organism evidence="2 3">
    <name type="scientific">Selenomonas timonae</name>
    <dbReference type="NCBI Taxonomy" id="2754044"/>
    <lineage>
        <taxon>Bacteria</taxon>
        <taxon>Bacillati</taxon>
        <taxon>Bacillota</taxon>
        <taxon>Negativicutes</taxon>
        <taxon>Selenomonadales</taxon>
        <taxon>Selenomonadaceae</taxon>
        <taxon>Selenomonas</taxon>
    </lineage>
</organism>
<accession>A0A7G7VLS5</accession>
<proteinExistence type="predicted"/>
<evidence type="ECO:0000313" key="3">
    <source>
        <dbReference type="Proteomes" id="UP000515480"/>
    </source>
</evidence>
<keyword evidence="3" id="KW-1185">Reference proteome</keyword>
<feature type="compositionally biased region" description="Polar residues" evidence="1">
    <location>
        <begin position="33"/>
        <end position="42"/>
    </location>
</feature>
<evidence type="ECO:0000313" key="2">
    <source>
        <dbReference type="EMBL" id="QNH55068.1"/>
    </source>
</evidence>
<dbReference type="RefSeq" id="WP_185980958.1">
    <property type="nucleotide sequence ID" value="NZ_CP060204.1"/>
</dbReference>